<keyword evidence="3" id="KW-1185">Reference proteome</keyword>
<dbReference type="PANTHER" id="PTHR15934">
    <property type="entry name" value="RNA 2',3'-CYCLIC PHOSPHODIESTERASE"/>
    <property type="match status" value="1"/>
</dbReference>
<dbReference type="AlphaFoldDB" id="A0AAU9WUH7"/>
<dbReference type="EMBL" id="CALNXJ010000021">
    <property type="protein sequence ID" value="CAH3125870.1"/>
    <property type="molecule type" value="Genomic_DNA"/>
</dbReference>
<gene>
    <name evidence="2" type="ORF">PMEA_00012313</name>
</gene>
<dbReference type="PANTHER" id="PTHR15934:SF2">
    <property type="entry name" value="A-KINASE ANCHOR PROTEIN 7-LIKE PHOSPHOESTERASE DOMAIN-CONTAINING PROTEIN"/>
    <property type="match status" value="1"/>
</dbReference>
<dbReference type="GO" id="GO:0005829">
    <property type="term" value="C:cytosol"/>
    <property type="evidence" value="ECO:0007669"/>
    <property type="project" value="TreeGrafter"/>
</dbReference>
<dbReference type="Gene3D" id="3.90.1140.10">
    <property type="entry name" value="Cyclic phosphodiesterase"/>
    <property type="match status" value="1"/>
</dbReference>
<feature type="domain" description="A-kinase anchor protein 7-like phosphoesterase" evidence="1">
    <location>
        <begin position="20"/>
        <end position="149"/>
    </location>
</feature>
<comment type="caution">
    <text evidence="2">The sequence shown here is derived from an EMBL/GenBank/DDBJ whole genome shotgun (WGS) entry which is preliminary data.</text>
</comment>
<evidence type="ECO:0000313" key="2">
    <source>
        <dbReference type="EMBL" id="CAH3125870.1"/>
    </source>
</evidence>
<dbReference type="InterPro" id="IPR052641">
    <property type="entry name" value="AKAP7_isoform_gamma"/>
</dbReference>
<name>A0AAU9WUH7_9CNID</name>
<dbReference type="Pfam" id="PF10469">
    <property type="entry name" value="AKAP7_NLS"/>
    <property type="match status" value="1"/>
</dbReference>
<sequence>MLNLNKFLSHRNKRPEGIQPNFFLAVRIHNPELHKKVDGIQHSIAKYDEKLRPTTISSEKLHVSLMVMRLENAEEIQREGKILHQCKTPVEAIAAKSAMTLRFSGRGHFGHQFLYTKPDVKETIFLESVEETVRKIFTIEGIPSTDSRVHTSLEHHENRREKV</sequence>
<dbReference type="Proteomes" id="UP001159428">
    <property type="component" value="Unassembled WGS sequence"/>
</dbReference>
<dbReference type="InterPro" id="IPR019510">
    <property type="entry name" value="AKAP7-like_phosphoesterase"/>
</dbReference>
<proteinExistence type="predicted"/>
<organism evidence="2 3">
    <name type="scientific">Pocillopora meandrina</name>
    <dbReference type="NCBI Taxonomy" id="46732"/>
    <lineage>
        <taxon>Eukaryota</taxon>
        <taxon>Metazoa</taxon>
        <taxon>Cnidaria</taxon>
        <taxon>Anthozoa</taxon>
        <taxon>Hexacorallia</taxon>
        <taxon>Scleractinia</taxon>
        <taxon>Astrocoeniina</taxon>
        <taxon>Pocilloporidae</taxon>
        <taxon>Pocillopora</taxon>
    </lineage>
</organism>
<accession>A0AAU9WUH7</accession>
<dbReference type="GO" id="GO:0010738">
    <property type="term" value="P:regulation of protein kinase A signaling"/>
    <property type="evidence" value="ECO:0007669"/>
    <property type="project" value="TreeGrafter"/>
</dbReference>
<evidence type="ECO:0000259" key="1">
    <source>
        <dbReference type="Pfam" id="PF10469"/>
    </source>
</evidence>
<evidence type="ECO:0000313" key="3">
    <source>
        <dbReference type="Proteomes" id="UP001159428"/>
    </source>
</evidence>
<reference evidence="2 3" key="1">
    <citation type="submission" date="2022-05" db="EMBL/GenBank/DDBJ databases">
        <authorList>
            <consortium name="Genoscope - CEA"/>
            <person name="William W."/>
        </authorList>
    </citation>
    <scope>NUCLEOTIDE SEQUENCE [LARGE SCALE GENOMIC DNA]</scope>
</reference>
<dbReference type="GO" id="GO:0034237">
    <property type="term" value="F:protein kinase A regulatory subunit binding"/>
    <property type="evidence" value="ECO:0007669"/>
    <property type="project" value="TreeGrafter"/>
</dbReference>
<protein>
    <recommendedName>
        <fullName evidence="1">A-kinase anchor protein 7-like phosphoesterase domain-containing protein</fullName>
    </recommendedName>
</protein>